<keyword evidence="6 13" id="KW-0479">Metal-binding</keyword>
<name>A0A9D2IDV2_9BACT</name>
<keyword evidence="13" id="KW-0819">tRNA processing</keyword>
<dbReference type="InterPro" id="IPR038135">
    <property type="entry name" value="Methylthiotransferase_N_sf"/>
</dbReference>
<proteinExistence type="inferred from homology"/>
<dbReference type="PROSITE" id="PS51918">
    <property type="entry name" value="RADICAL_SAM"/>
    <property type="match status" value="1"/>
</dbReference>
<dbReference type="SFLD" id="SFLDG01082">
    <property type="entry name" value="B12-binding_domain_containing"/>
    <property type="match status" value="1"/>
</dbReference>
<evidence type="ECO:0000256" key="8">
    <source>
        <dbReference type="ARBA" id="ARBA00023014"/>
    </source>
</evidence>
<dbReference type="PROSITE" id="PS01278">
    <property type="entry name" value="MTTASE_RADICAL"/>
    <property type="match status" value="1"/>
</dbReference>
<dbReference type="FunFam" id="3.80.30.20:FF:000001">
    <property type="entry name" value="tRNA-2-methylthio-N(6)-dimethylallyladenosine synthase 2"/>
    <property type="match status" value="1"/>
</dbReference>
<dbReference type="Proteomes" id="UP000824259">
    <property type="component" value="Unassembled WGS sequence"/>
</dbReference>
<evidence type="ECO:0000259" key="16">
    <source>
        <dbReference type="PROSITE" id="PS51918"/>
    </source>
</evidence>
<dbReference type="FunFam" id="3.40.50.12160:FF:000003">
    <property type="entry name" value="CDK5 regulatory subunit-associated protein 1"/>
    <property type="match status" value="1"/>
</dbReference>
<evidence type="ECO:0000313" key="18">
    <source>
        <dbReference type="Proteomes" id="UP000824259"/>
    </source>
</evidence>
<evidence type="ECO:0000256" key="3">
    <source>
        <dbReference type="ARBA" id="ARBA00022490"/>
    </source>
</evidence>
<feature type="domain" description="MTTase N-terminal" evidence="15">
    <location>
        <begin position="17"/>
        <end position="133"/>
    </location>
</feature>
<keyword evidence="8 13" id="KW-0411">Iron-sulfur</keyword>
<feature type="binding site" evidence="13">
    <location>
        <position position="175"/>
    </location>
    <ligand>
        <name>[4Fe-4S] cluster</name>
        <dbReference type="ChEBI" id="CHEBI:49883"/>
        <label>2</label>
        <note>4Fe-4S-S-AdoMet</note>
    </ligand>
</feature>
<dbReference type="InterPro" id="IPR002792">
    <property type="entry name" value="TRAM_dom"/>
</dbReference>
<keyword evidence="7 13" id="KW-0408">Iron</keyword>
<reference evidence="17" key="2">
    <citation type="submission" date="2021-04" db="EMBL/GenBank/DDBJ databases">
        <authorList>
            <person name="Gilroy R."/>
        </authorList>
    </citation>
    <scope>NUCLEOTIDE SEQUENCE</scope>
    <source>
        <strain evidence="17">CHK169-11906</strain>
    </source>
</reference>
<dbReference type="Pfam" id="PF01938">
    <property type="entry name" value="TRAM"/>
    <property type="match status" value="1"/>
</dbReference>
<reference evidence="17" key="1">
    <citation type="journal article" date="2021" name="PeerJ">
        <title>Extensive microbial diversity within the chicken gut microbiome revealed by metagenomics and culture.</title>
        <authorList>
            <person name="Gilroy R."/>
            <person name="Ravi A."/>
            <person name="Getino M."/>
            <person name="Pursley I."/>
            <person name="Horton D.L."/>
            <person name="Alikhan N.F."/>
            <person name="Baker D."/>
            <person name="Gharbi K."/>
            <person name="Hall N."/>
            <person name="Watson M."/>
            <person name="Adriaenssens E.M."/>
            <person name="Foster-Nyarko E."/>
            <person name="Jarju S."/>
            <person name="Secka A."/>
            <person name="Antonio M."/>
            <person name="Oren A."/>
            <person name="Chaudhuri R.R."/>
            <person name="La Ragione R."/>
            <person name="Hildebrand F."/>
            <person name="Pallen M.J."/>
        </authorList>
    </citation>
    <scope>NUCLEOTIDE SEQUENCE</scope>
    <source>
        <strain evidence="17">CHK169-11906</strain>
    </source>
</reference>
<organism evidence="17 18">
    <name type="scientific">Candidatus Alistipes avicola</name>
    <dbReference type="NCBI Taxonomy" id="2838432"/>
    <lineage>
        <taxon>Bacteria</taxon>
        <taxon>Pseudomonadati</taxon>
        <taxon>Bacteroidota</taxon>
        <taxon>Bacteroidia</taxon>
        <taxon>Bacteroidales</taxon>
        <taxon>Rikenellaceae</taxon>
        <taxon>Alistipes</taxon>
    </lineage>
</organism>
<comment type="similarity">
    <text evidence="13">Belongs to the methylthiotransferase family. MiaB subfamily.</text>
</comment>
<evidence type="ECO:0000256" key="2">
    <source>
        <dbReference type="ARBA" id="ARBA00022485"/>
    </source>
</evidence>
<dbReference type="InterPro" id="IPR006638">
    <property type="entry name" value="Elp3/MiaA/NifB-like_rSAM"/>
</dbReference>
<comment type="function">
    <text evidence="1 13">Catalyzes the methylthiolation of N6-(dimethylallyl)adenosine (i(6)A), leading to the formation of 2-methylthio-N6-(dimethylallyl)adenosine (ms(2)i(6)A) at position 37 in tRNAs that read codons beginning with uridine.</text>
</comment>
<dbReference type="PROSITE" id="PS50926">
    <property type="entry name" value="TRAM"/>
    <property type="match status" value="1"/>
</dbReference>
<dbReference type="SFLD" id="SFLDS00029">
    <property type="entry name" value="Radical_SAM"/>
    <property type="match status" value="1"/>
</dbReference>
<sequence>MSEMKINTLRPLQGAGRKLFIETYGCQMNVGDTEIVVSIMQREGYVYTDRIDEADVILINTCSIRDNAEQRIWGRLREMRRYRRQKPGLLVGIIGCMAERLKEKLLEGDDAVDIVAGPDAYRDLPRLVQEAGAGGKGVNVLLSTEETYAEIAPVRLDKNGVSAFVAIMRGCNNYCSYCVVPYTRGVERSRDPQTIVAEVRSLFENGYREVTLLGQNVNSYRFGEVGFPELIRMVAEVSPLLRVRFATSHPKDMSDRLLEVMASMPNICRCIHLPAQSGSTRMLERMNRKYTREWYLDRIAAIRRYLPDCAITTDLIAGFCGEQPEDHEATLSLMREVGYEFAYMFKFSERPNTFAQRHMKDDISDEVKTARLNEIIALQNELSARSNARDVGKEFEILIEGVSKRSDAQLFGRTSQNKVVVFDRGDCRIGDYARVRVTGSSSATLLGELIERTCPREM</sequence>
<dbReference type="SMART" id="SM00729">
    <property type="entry name" value="Elp3"/>
    <property type="match status" value="1"/>
</dbReference>
<feature type="domain" description="TRAM" evidence="14">
    <location>
        <begin position="388"/>
        <end position="451"/>
    </location>
</feature>
<dbReference type="InterPro" id="IPR023404">
    <property type="entry name" value="rSAM_horseshoe"/>
</dbReference>
<dbReference type="NCBIfam" id="TIGR01574">
    <property type="entry name" value="miaB-methiolase"/>
    <property type="match status" value="1"/>
</dbReference>
<dbReference type="InterPro" id="IPR020612">
    <property type="entry name" value="Methylthiotransferase_CS"/>
</dbReference>
<evidence type="ECO:0000256" key="4">
    <source>
        <dbReference type="ARBA" id="ARBA00022679"/>
    </source>
</evidence>
<evidence type="ECO:0000256" key="12">
    <source>
        <dbReference type="ARBA" id="ARBA00081141"/>
    </source>
</evidence>
<evidence type="ECO:0000256" key="9">
    <source>
        <dbReference type="ARBA" id="ARBA00033765"/>
    </source>
</evidence>
<dbReference type="AlphaFoldDB" id="A0A9D2IDV2"/>
<evidence type="ECO:0000256" key="11">
    <source>
        <dbReference type="ARBA" id="ARBA00080698"/>
    </source>
</evidence>
<dbReference type="InterPro" id="IPR013848">
    <property type="entry name" value="Methylthiotransferase_N"/>
</dbReference>
<dbReference type="CDD" id="cd01335">
    <property type="entry name" value="Radical_SAM"/>
    <property type="match status" value="1"/>
</dbReference>
<comment type="caution">
    <text evidence="17">The sequence shown here is derived from an EMBL/GenBank/DDBJ whole genome shotgun (WGS) entry which is preliminary data.</text>
</comment>
<dbReference type="EC" id="2.8.4.3" evidence="9 13"/>
<dbReference type="NCBIfam" id="TIGR00089">
    <property type="entry name" value="MiaB/RimO family radical SAM methylthiotransferase"/>
    <property type="match status" value="1"/>
</dbReference>
<dbReference type="Gene3D" id="3.80.30.20">
    <property type="entry name" value="tm_1862 like domain"/>
    <property type="match status" value="1"/>
</dbReference>
<dbReference type="Pfam" id="PF04055">
    <property type="entry name" value="Radical_SAM"/>
    <property type="match status" value="1"/>
</dbReference>
<dbReference type="GO" id="GO:0046872">
    <property type="term" value="F:metal ion binding"/>
    <property type="evidence" value="ECO:0007669"/>
    <property type="project" value="UniProtKB-KW"/>
</dbReference>
<dbReference type="Gene3D" id="3.40.50.12160">
    <property type="entry name" value="Methylthiotransferase, N-terminal domain"/>
    <property type="match status" value="1"/>
</dbReference>
<dbReference type="SFLD" id="SFLDG01061">
    <property type="entry name" value="methylthiotransferase"/>
    <property type="match status" value="1"/>
</dbReference>
<evidence type="ECO:0000256" key="6">
    <source>
        <dbReference type="ARBA" id="ARBA00022723"/>
    </source>
</evidence>
<feature type="binding site" evidence="13">
    <location>
        <position position="26"/>
    </location>
    <ligand>
        <name>[4Fe-4S] cluster</name>
        <dbReference type="ChEBI" id="CHEBI:49883"/>
        <label>1</label>
    </ligand>
</feature>
<evidence type="ECO:0000256" key="7">
    <source>
        <dbReference type="ARBA" id="ARBA00023004"/>
    </source>
</evidence>
<protein>
    <recommendedName>
        <fullName evidence="10 13">tRNA-2-methylthio-N(6)-dimethylallyladenosine synthase</fullName>
        <ecNumber evidence="9 13">2.8.4.3</ecNumber>
    </recommendedName>
    <alternativeName>
        <fullName evidence="12 13">(Dimethylallyl)adenosine tRNA methylthiotransferase MiaB</fullName>
    </alternativeName>
    <alternativeName>
        <fullName evidence="11 13">tRNA-i(6)A37 methylthiotransferase</fullName>
    </alternativeName>
</protein>
<feature type="binding site" evidence="13">
    <location>
        <position position="178"/>
    </location>
    <ligand>
        <name>[4Fe-4S] cluster</name>
        <dbReference type="ChEBI" id="CHEBI:49883"/>
        <label>2</label>
        <note>4Fe-4S-S-AdoMet</note>
    </ligand>
</feature>
<dbReference type="InterPro" id="IPR058240">
    <property type="entry name" value="rSAM_sf"/>
</dbReference>
<comment type="catalytic activity">
    <reaction evidence="13">
        <text>N(6)-dimethylallyladenosine(37) in tRNA + (sulfur carrier)-SH + AH2 + 2 S-adenosyl-L-methionine = 2-methylsulfanyl-N(6)-dimethylallyladenosine(37) in tRNA + (sulfur carrier)-H + 5'-deoxyadenosine + L-methionine + A + S-adenosyl-L-homocysteine + 2 H(+)</text>
        <dbReference type="Rhea" id="RHEA:37067"/>
        <dbReference type="Rhea" id="RHEA-COMP:10375"/>
        <dbReference type="Rhea" id="RHEA-COMP:10376"/>
        <dbReference type="Rhea" id="RHEA-COMP:14737"/>
        <dbReference type="Rhea" id="RHEA-COMP:14739"/>
        <dbReference type="ChEBI" id="CHEBI:13193"/>
        <dbReference type="ChEBI" id="CHEBI:15378"/>
        <dbReference type="ChEBI" id="CHEBI:17319"/>
        <dbReference type="ChEBI" id="CHEBI:17499"/>
        <dbReference type="ChEBI" id="CHEBI:29917"/>
        <dbReference type="ChEBI" id="CHEBI:57844"/>
        <dbReference type="ChEBI" id="CHEBI:57856"/>
        <dbReference type="ChEBI" id="CHEBI:59789"/>
        <dbReference type="ChEBI" id="CHEBI:64428"/>
        <dbReference type="ChEBI" id="CHEBI:74415"/>
        <dbReference type="ChEBI" id="CHEBI:74417"/>
        <dbReference type="EC" id="2.8.4.3"/>
    </reaction>
</comment>
<dbReference type="SUPFAM" id="SSF102114">
    <property type="entry name" value="Radical SAM enzymes"/>
    <property type="match status" value="1"/>
</dbReference>
<keyword evidence="5 13" id="KW-0949">S-adenosyl-L-methionine</keyword>
<dbReference type="PANTHER" id="PTHR43020:SF2">
    <property type="entry name" value="MITOCHONDRIAL TRNA METHYLTHIOTRANSFERASE CDK5RAP1"/>
    <property type="match status" value="1"/>
</dbReference>
<evidence type="ECO:0000256" key="13">
    <source>
        <dbReference type="HAMAP-Rule" id="MF_01864"/>
    </source>
</evidence>
<dbReference type="SFLD" id="SFLDF00273">
    <property type="entry name" value="(dimethylallyl)adenosine_tRNA"/>
    <property type="match status" value="1"/>
</dbReference>
<feature type="binding site" evidence="13">
    <location>
        <position position="171"/>
    </location>
    <ligand>
        <name>[4Fe-4S] cluster</name>
        <dbReference type="ChEBI" id="CHEBI:49883"/>
        <label>2</label>
        <note>4Fe-4S-S-AdoMet</note>
    </ligand>
</feature>
<evidence type="ECO:0000256" key="1">
    <source>
        <dbReference type="ARBA" id="ARBA00003234"/>
    </source>
</evidence>
<keyword evidence="2 13" id="KW-0004">4Fe-4S</keyword>
<dbReference type="GO" id="GO:0005829">
    <property type="term" value="C:cytosol"/>
    <property type="evidence" value="ECO:0007669"/>
    <property type="project" value="TreeGrafter"/>
</dbReference>
<dbReference type="HAMAP" id="MF_01864">
    <property type="entry name" value="tRNA_metthiotr_MiaB"/>
    <property type="match status" value="1"/>
</dbReference>
<comment type="subcellular location">
    <subcellularLocation>
        <location evidence="13">Cytoplasm</location>
    </subcellularLocation>
</comment>
<comment type="cofactor">
    <cofactor evidence="13">
        <name>[4Fe-4S] cluster</name>
        <dbReference type="ChEBI" id="CHEBI:49883"/>
    </cofactor>
    <text evidence="13">Binds 2 [4Fe-4S] clusters. One cluster is coordinated with 3 cysteines and an exchangeable S-adenosyl-L-methionine.</text>
</comment>
<evidence type="ECO:0000256" key="5">
    <source>
        <dbReference type="ARBA" id="ARBA00022691"/>
    </source>
</evidence>
<feature type="binding site" evidence="13">
    <location>
        <position position="62"/>
    </location>
    <ligand>
        <name>[4Fe-4S] cluster</name>
        <dbReference type="ChEBI" id="CHEBI:49883"/>
        <label>1</label>
    </ligand>
</feature>
<evidence type="ECO:0000259" key="15">
    <source>
        <dbReference type="PROSITE" id="PS51449"/>
    </source>
</evidence>
<feature type="binding site" evidence="13">
    <location>
        <position position="96"/>
    </location>
    <ligand>
        <name>[4Fe-4S] cluster</name>
        <dbReference type="ChEBI" id="CHEBI:49883"/>
        <label>1</label>
    </ligand>
</feature>
<dbReference type="Pfam" id="PF00919">
    <property type="entry name" value="UPF0004"/>
    <property type="match status" value="1"/>
</dbReference>
<dbReference type="InterPro" id="IPR005839">
    <property type="entry name" value="Methylthiotransferase"/>
</dbReference>
<evidence type="ECO:0000256" key="10">
    <source>
        <dbReference type="ARBA" id="ARBA00068570"/>
    </source>
</evidence>
<comment type="subunit">
    <text evidence="13">Monomer.</text>
</comment>
<dbReference type="PROSITE" id="PS51449">
    <property type="entry name" value="MTTASE_N"/>
    <property type="match status" value="1"/>
</dbReference>
<dbReference type="SFLD" id="SFLDF00413">
    <property type="entry name" value="CDK5RAP1"/>
    <property type="match status" value="1"/>
</dbReference>
<keyword evidence="3 13" id="KW-0963">Cytoplasm</keyword>
<keyword evidence="4 13" id="KW-0808">Transferase</keyword>
<gene>
    <name evidence="13 17" type="primary">miaB</name>
    <name evidence="17" type="ORF">H9779_01195</name>
</gene>
<dbReference type="GO" id="GO:0035597">
    <property type="term" value="F:tRNA-2-methylthio-N(6)-dimethylallyladenosine(37) synthase activity"/>
    <property type="evidence" value="ECO:0007669"/>
    <property type="project" value="UniProtKB-EC"/>
</dbReference>
<evidence type="ECO:0000259" key="14">
    <source>
        <dbReference type="PROSITE" id="PS50926"/>
    </source>
</evidence>
<dbReference type="InterPro" id="IPR007197">
    <property type="entry name" value="rSAM"/>
</dbReference>
<dbReference type="GO" id="GO:0051539">
    <property type="term" value="F:4 iron, 4 sulfur cluster binding"/>
    <property type="evidence" value="ECO:0007669"/>
    <property type="project" value="UniProtKB-UniRule"/>
</dbReference>
<dbReference type="PANTHER" id="PTHR43020">
    <property type="entry name" value="CDK5 REGULATORY SUBUNIT-ASSOCIATED PROTEIN 1"/>
    <property type="match status" value="1"/>
</dbReference>
<feature type="domain" description="Radical SAM core" evidence="16">
    <location>
        <begin position="157"/>
        <end position="385"/>
    </location>
</feature>
<accession>A0A9D2IDV2</accession>
<dbReference type="EMBL" id="DWYR01000005">
    <property type="protein sequence ID" value="HJA98203.1"/>
    <property type="molecule type" value="Genomic_DNA"/>
</dbReference>
<evidence type="ECO:0000313" key="17">
    <source>
        <dbReference type="EMBL" id="HJA98203.1"/>
    </source>
</evidence>
<dbReference type="InterPro" id="IPR006463">
    <property type="entry name" value="MiaB_methiolase"/>
</dbReference>